<reference evidence="7" key="1">
    <citation type="submission" date="2021-01" db="UniProtKB">
        <authorList>
            <consortium name="EnsemblPlants"/>
        </authorList>
    </citation>
    <scope>IDENTIFICATION</scope>
</reference>
<dbReference type="GO" id="GO:0000978">
    <property type="term" value="F:RNA polymerase II cis-regulatory region sequence-specific DNA binding"/>
    <property type="evidence" value="ECO:0007669"/>
    <property type="project" value="TreeGrafter"/>
</dbReference>
<evidence type="ECO:0000256" key="1">
    <source>
        <dbReference type="ARBA" id="ARBA00004123"/>
    </source>
</evidence>
<dbReference type="GO" id="GO:0005634">
    <property type="term" value="C:nucleus"/>
    <property type="evidence" value="ECO:0007669"/>
    <property type="project" value="UniProtKB-SubCell"/>
</dbReference>
<dbReference type="OMA" id="CVETIID"/>
<dbReference type="PANTHER" id="PTHR11945:SF776">
    <property type="entry name" value="AGAMOUS-LIKE 50-RELATED"/>
    <property type="match status" value="1"/>
</dbReference>
<accession>A0A7N0ZRB9</accession>
<proteinExistence type="predicted"/>
<comment type="subcellular location">
    <subcellularLocation>
        <location evidence="1">Nucleus</location>
    </subcellularLocation>
</comment>
<evidence type="ECO:0000313" key="8">
    <source>
        <dbReference type="Proteomes" id="UP000594263"/>
    </source>
</evidence>
<keyword evidence="2" id="KW-0805">Transcription regulation</keyword>
<evidence type="ECO:0000256" key="2">
    <source>
        <dbReference type="ARBA" id="ARBA00023015"/>
    </source>
</evidence>
<dbReference type="GO" id="GO:0000981">
    <property type="term" value="F:DNA-binding transcription factor activity, RNA polymerase II-specific"/>
    <property type="evidence" value="ECO:0007669"/>
    <property type="project" value="TreeGrafter"/>
</dbReference>
<evidence type="ECO:0000259" key="6">
    <source>
        <dbReference type="PROSITE" id="PS50066"/>
    </source>
</evidence>
<dbReference type="Gene3D" id="6.10.140.920">
    <property type="match status" value="1"/>
</dbReference>
<dbReference type="SMART" id="SM00432">
    <property type="entry name" value="MADS"/>
    <property type="match status" value="1"/>
</dbReference>
<dbReference type="CDD" id="cd00265">
    <property type="entry name" value="MADS_MEF2_like"/>
    <property type="match status" value="1"/>
</dbReference>
<dbReference type="PROSITE" id="PS50066">
    <property type="entry name" value="MADS_BOX_2"/>
    <property type="match status" value="1"/>
</dbReference>
<dbReference type="AlphaFoldDB" id="A0A7N0ZRB9"/>
<dbReference type="GO" id="GO:0046983">
    <property type="term" value="F:protein dimerization activity"/>
    <property type="evidence" value="ECO:0007669"/>
    <property type="project" value="InterPro"/>
</dbReference>
<dbReference type="InterPro" id="IPR002100">
    <property type="entry name" value="TF_MADSbox"/>
</dbReference>
<dbReference type="PANTHER" id="PTHR11945">
    <property type="entry name" value="MADS BOX PROTEIN"/>
    <property type="match status" value="1"/>
</dbReference>
<keyword evidence="3" id="KW-0238">DNA-binding</keyword>
<evidence type="ECO:0000256" key="4">
    <source>
        <dbReference type="ARBA" id="ARBA00023163"/>
    </source>
</evidence>
<keyword evidence="8" id="KW-1185">Reference proteome</keyword>
<dbReference type="Gene3D" id="3.40.1810.10">
    <property type="entry name" value="Transcription factor, MADS-box"/>
    <property type="match status" value="1"/>
</dbReference>
<feature type="domain" description="MADS-box" evidence="6">
    <location>
        <begin position="9"/>
        <end position="69"/>
    </location>
</feature>
<dbReference type="InterPro" id="IPR036879">
    <property type="entry name" value="TF_MADSbox_sf"/>
</dbReference>
<dbReference type="EnsemblPlants" id="Kaladp0016s0324.1.v1.1">
    <property type="protein sequence ID" value="Kaladp0016s0324.1.v1.1.CDS.1"/>
    <property type="gene ID" value="Kaladp0016s0324.v1.1"/>
</dbReference>
<keyword evidence="4" id="KW-0804">Transcription</keyword>
<evidence type="ECO:0000313" key="7">
    <source>
        <dbReference type="EnsemblPlants" id="Kaladp0016s0324.1.v1.1.CDS.1"/>
    </source>
</evidence>
<dbReference type="Pfam" id="PF00319">
    <property type="entry name" value="SRF-TF"/>
    <property type="match status" value="1"/>
</dbReference>
<name>A0A7N0ZRB9_KALFE</name>
<sequence>MDQIERKNKGRRKIKMAKMEKESNLLVTFSKRRSGLFKKASELCTLCGVQIAIIVFSPGKKVFSFGHPNVETIVDRYLTSPNFSSPQPNNNSNINMLEAHRSAKIQELNAEVTQVTTQLESEKKRGEALDKMRKMNQNKCWWENNVSELNLAQLQHLLVALEELKIDVAKEAVMGASTSNQIVPYMGTYNDTYPGSNIFNNL</sequence>
<protein>
    <recommendedName>
        <fullName evidence="6">MADS-box domain-containing protein</fullName>
    </recommendedName>
</protein>
<evidence type="ECO:0000256" key="5">
    <source>
        <dbReference type="ARBA" id="ARBA00023242"/>
    </source>
</evidence>
<organism evidence="7 8">
    <name type="scientific">Kalanchoe fedtschenkoi</name>
    <name type="common">Lavender scallops</name>
    <name type="synonym">South American air plant</name>
    <dbReference type="NCBI Taxonomy" id="63787"/>
    <lineage>
        <taxon>Eukaryota</taxon>
        <taxon>Viridiplantae</taxon>
        <taxon>Streptophyta</taxon>
        <taxon>Embryophyta</taxon>
        <taxon>Tracheophyta</taxon>
        <taxon>Spermatophyta</taxon>
        <taxon>Magnoliopsida</taxon>
        <taxon>eudicotyledons</taxon>
        <taxon>Gunneridae</taxon>
        <taxon>Pentapetalae</taxon>
        <taxon>Saxifragales</taxon>
        <taxon>Crassulaceae</taxon>
        <taxon>Kalanchoe</taxon>
    </lineage>
</organism>
<evidence type="ECO:0000256" key="3">
    <source>
        <dbReference type="ARBA" id="ARBA00023125"/>
    </source>
</evidence>
<dbReference type="InterPro" id="IPR033896">
    <property type="entry name" value="MEF2-like_N"/>
</dbReference>
<dbReference type="Proteomes" id="UP000594263">
    <property type="component" value="Unplaced"/>
</dbReference>
<dbReference type="SUPFAM" id="SSF55455">
    <property type="entry name" value="SRF-like"/>
    <property type="match status" value="1"/>
</dbReference>
<dbReference type="PRINTS" id="PR00404">
    <property type="entry name" value="MADSDOMAIN"/>
</dbReference>
<dbReference type="GO" id="GO:0045944">
    <property type="term" value="P:positive regulation of transcription by RNA polymerase II"/>
    <property type="evidence" value="ECO:0007669"/>
    <property type="project" value="InterPro"/>
</dbReference>
<dbReference type="Gramene" id="Kaladp0016s0324.1.v1.1">
    <property type="protein sequence ID" value="Kaladp0016s0324.1.v1.1.CDS.1"/>
    <property type="gene ID" value="Kaladp0016s0324.v1.1"/>
</dbReference>
<keyword evidence="5" id="KW-0539">Nucleus</keyword>
<dbReference type="FunFam" id="3.40.1810.10:FF:000006">
    <property type="entry name" value="Agamous-like MADS-box protein AGL62"/>
    <property type="match status" value="1"/>
</dbReference>